<protein>
    <submittedName>
        <fullName evidence="2">Uncharacterized protein</fullName>
    </submittedName>
</protein>
<dbReference type="AlphaFoldDB" id="A0A8T0GXN2"/>
<dbReference type="EMBL" id="CM026429">
    <property type="protein sequence ID" value="KAG0563317.1"/>
    <property type="molecule type" value="Genomic_DNA"/>
</dbReference>
<organism evidence="2 3">
    <name type="scientific">Ceratodon purpureus</name>
    <name type="common">Fire moss</name>
    <name type="synonym">Dicranum purpureum</name>
    <dbReference type="NCBI Taxonomy" id="3225"/>
    <lineage>
        <taxon>Eukaryota</taxon>
        <taxon>Viridiplantae</taxon>
        <taxon>Streptophyta</taxon>
        <taxon>Embryophyta</taxon>
        <taxon>Bryophyta</taxon>
        <taxon>Bryophytina</taxon>
        <taxon>Bryopsida</taxon>
        <taxon>Dicranidae</taxon>
        <taxon>Pseudoditrichales</taxon>
        <taxon>Ditrichaceae</taxon>
        <taxon>Ceratodon</taxon>
    </lineage>
</organism>
<accession>A0A8T0GXN2</accession>
<evidence type="ECO:0000313" key="2">
    <source>
        <dbReference type="EMBL" id="KAG0563317.1"/>
    </source>
</evidence>
<feature type="chain" id="PRO_5035783258" evidence="1">
    <location>
        <begin position="19"/>
        <end position="108"/>
    </location>
</feature>
<feature type="signal peptide" evidence="1">
    <location>
        <begin position="1"/>
        <end position="18"/>
    </location>
</feature>
<dbReference type="Proteomes" id="UP000822688">
    <property type="component" value="Chromosome 8"/>
</dbReference>
<evidence type="ECO:0000313" key="3">
    <source>
        <dbReference type="Proteomes" id="UP000822688"/>
    </source>
</evidence>
<gene>
    <name evidence="2" type="ORF">KC19_8G021000</name>
</gene>
<evidence type="ECO:0000256" key="1">
    <source>
        <dbReference type="SAM" id="SignalP"/>
    </source>
</evidence>
<keyword evidence="1" id="KW-0732">Signal</keyword>
<reference evidence="2" key="1">
    <citation type="submission" date="2020-06" db="EMBL/GenBank/DDBJ databases">
        <title>WGS assembly of Ceratodon purpureus strain R40.</title>
        <authorList>
            <person name="Carey S.B."/>
            <person name="Jenkins J."/>
            <person name="Shu S."/>
            <person name="Lovell J.T."/>
            <person name="Sreedasyam A."/>
            <person name="Maumus F."/>
            <person name="Tiley G.P."/>
            <person name="Fernandez-Pozo N."/>
            <person name="Barry K."/>
            <person name="Chen C."/>
            <person name="Wang M."/>
            <person name="Lipzen A."/>
            <person name="Daum C."/>
            <person name="Saski C.A."/>
            <person name="Payton A.C."/>
            <person name="Mcbreen J.C."/>
            <person name="Conrad R.E."/>
            <person name="Kollar L.M."/>
            <person name="Olsson S."/>
            <person name="Huttunen S."/>
            <person name="Landis J.B."/>
            <person name="Wickett N.J."/>
            <person name="Johnson M.G."/>
            <person name="Rensing S.A."/>
            <person name="Grimwood J."/>
            <person name="Schmutz J."/>
            <person name="Mcdaniel S.F."/>
        </authorList>
    </citation>
    <scope>NUCLEOTIDE SEQUENCE</scope>
    <source>
        <strain evidence="2">R40</strain>
    </source>
</reference>
<comment type="caution">
    <text evidence="2">The sequence shown here is derived from an EMBL/GenBank/DDBJ whole genome shotgun (WGS) entry which is preliminary data.</text>
</comment>
<proteinExistence type="predicted"/>
<keyword evidence="3" id="KW-1185">Reference proteome</keyword>
<name>A0A8T0GXN2_CERPU</name>
<sequence length="108" mass="12609">MLWGLLFVLVILFELVSYKIEQANVRSSELYCAQFLPFVILMACPWIIDCVQLFRESEGNDLYLFLHLPVIKFQFIKDKRMLACFLSSRCASFCILLCSQFKRPNIGT</sequence>